<evidence type="ECO:0000313" key="2">
    <source>
        <dbReference type="Proteomes" id="UP000838878"/>
    </source>
</evidence>
<organism evidence="1 2">
    <name type="scientific">Brenthis ino</name>
    <name type="common">lesser marbled fritillary</name>
    <dbReference type="NCBI Taxonomy" id="405034"/>
    <lineage>
        <taxon>Eukaryota</taxon>
        <taxon>Metazoa</taxon>
        <taxon>Ecdysozoa</taxon>
        <taxon>Arthropoda</taxon>
        <taxon>Hexapoda</taxon>
        <taxon>Insecta</taxon>
        <taxon>Pterygota</taxon>
        <taxon>Neoptera</taxon>
        <taxon>Endopterygota</taxon>
        <taxon>Lepidoptera</taxon>
        <taxon>Glossata</taxon>
        <taxon>Ditrysia</taxon>
        <taxon>Papilionoidea</taxon>
        <taxon>Nymphalidae</taxon>
        <taxon>Heliconiinae</taxon>
        <taxon>Argynnini</taxon>
        <taxon>Brenthis</taxon>
    </lineage>
</organism>
<accession>A0A8J9VF84</accession>
<dbReference type="PANTHER" id="PTHR13475">
    <property type="entry name" value="NEUGRIN"/>
    <property type="match status" value="1"/>
</dbReference>
<dbReference type="PANTHER" id="PTHR13475:SF3">
    <property type="entry name" value="NEUGRIN"/>
    <property type="match status" value="1"/>
</dbReference>
<dbReference type="OrthoDB" id="6415470at2759"/>
<dbReference type="Pfam" id="PF06413">
    <property type="entry name" value="Neugrin"/>
    <property type="match status" value="1"/>
</dbReference>
<gene>
    <name evidence="1" type="ORF">BINO364_LOCUS4783</name>
</gene>
<reference evidence="1" key="1">
    <citation type="submission" date="2021-12" db="EMBL/GenBank/DDBJ databases">
        <authorList>
            <person name="Martin H S."/>
        </authorList>
    </citation>
    <scope>NUCLEOTIDE SEQUENCE</scope>
</reference>
<keyword evidence="2" id="KW-1185">Reference proteome</keyword>
<dbReference type="Proteomes" id="UP000838878">
    <property type="component" value="Chromosome 12"/>
</dbReference>
<evidence type="ECO:0008006" key="3">
    <source>
        <dbReference type="Google" id="ProtNLM"/>
    </source>
</evidence>
<protein>
    <recommendedName>
        <fullName evidence="3">Neugrin</fullName>
    </recommendedName>
</protein>
<dbReference type="AlphaFoldDB" id="A0A8J9VF84"/>
<dbReference type="InterPro" id="IPR010487">
    <property type="entry name" value="NGRN/Rrg9"/>
</dbReference>
<dbReference type="EMBL" id="OV170232">
    <property type="protein sequence ID" value="CAH0718270.1"/>
    <property type="molecule type" value="Genomic_DNA"/>
</dbReference>
<sequence length="371" mass="43581">MFALNVRRFFYVCDKVIIRNLRGKNPALANPGLDNRLKAFRQDSIKVQDDDVEEFIEQSESSFYEVGQAYNEHLNETLIGKHELRHHIVKERYFKENMPNLLTWSEKEQIRHLATTQPNDWTPERIAESFPVTEQVVKKLLKYPWKPATEERITRHDASAMRNWKELKEGTLDIPEKLRQHFLKFSDRTIPPLNRKSVKVDLSQEKIGEFEQIVRRCANINNNENKDNDVHCNENISSDAKKPKEKIDYKKVTLSELASKIRTRLDHGQSVDLPDRIIMDSVETVSVLTEKGNAPKNEINVISETKEEKNITKFKEEDNKVFSSTNYPERIRIPKKAYKKGATYKMNDCFYDHDGRFLYRVIGMDDNINHQ</sequence>
<dbReference type="GO" id="GO:0005634">
    <property type="term" value="C:nucleus"/>
    <property type="evidence" value="ECO:0007669"/>
    <property type="project" value="TreeGrafter"/>
</dbReference>
<proteinExistence type="predicted"/>
<evidence type="ECO:0000313" key="1">
    <source>
        <dbReference type="EMBL" id="CAH0718270.1"/>
    </source>
</evidence>
<feature type="non-terminal residue" evidence="1">
    <location>
        <position position="371"/>
    </location>
</feature>
<name>A0A8J9VF84_9NEOP</name>